<proteinExistence type="predicted"/>
<dbReference type="AlphaFoldDB" id="A0A1V1PDF8"/>
<dbReference type="Pfam" id="PF21749">
    <property type="entry name" value="DACND"/>
    <property type="match status" value="1"/>
</dbReference>
<dbReference type="InterPro" id="IPR048555">
    <property type="entry name" value="DACNH"/>
</dbReference>
<feature type="domain" description="DAC" evidence="1">
    <location>
        <begin position="311"/>
        <end position="465"/>
    </location>
</feature>
<dbReference type="SUPFAM" id="SSF143597">
    <property type="entry name" value="YojJ-like"/>
    <property type="match status" value="1"/>
</dbReference>
<dbReference type="EMBL" id="ATBP01000098">
    <property type="protein sequence ID" value="ETR72952.1"/>
    <property type="molecule type" value="Genomic_DNA"/>
</dbReference>
<sequence>MNAYLYNKIGKLFAYHYHDGLKEGLTQFSGQSRVALIFATGKDAPAHICDPQHLLQGHEPKLKEIYIDSDKWRQNAIGASRLSVLDQPLPETNLQLAGVISYGGTSRSIFYQMWFTEHHPNVCSIGPTERWLEYAVWLMAQDVISAHSIHSGTSGYVLAGYATRAVYDYIMDRLSESSGMDMQLPVYQVLTTILNISNTKEEGQWPQGEICFIEPRFIDQIQFMAQFSKREQPTLTNAKHIRKLLIAVENASRKLVSDGKHVVGIVSSASIPLNRLTAQFCVGHGFIRINGEPVCSFRDGSYHSFNHQAKLVQLEELLLDLNIVPHESVHLLFQCINKIIHHAEKGKHGCTLVIDHNNPVLQISGQHLTAPLDLRLEHNIELAQSFSKLDGALHIGTNMELYAFGCILDGFTIPGEDRARGARFNSALRFSSQYQNVIVIVVSEDKPVSVVQSGIELKAQCEYRPTSSCLGNPPLLQDWLNKSYGN</sequence>
<protein>
    <recommendedName>
        <fullName evidence="1">DAC domain-containing protein</fullName>
    </recommendedName>
</protein>
<dbReference type="Proteomes" id="UP000189670">
    <property type="component" value="Unassembled WGS sequence"/>
</dbReference>
<reference evidence="3" key="1">
    <citation type="submission" date="2012-11" db="EMBL/GenBank/DDBJ databases">
        <authorList>
            <person name="Lucero-Rivera Y.E."/>
            <person name="Tovar-Ramirez D."/>
        </authorList>
    </citation>
    <scope>NUCLEOTIDE SEQUENCE [LARGE SCALE GENOMIC DNA]</scope>
    <source>
        <strain evidence="3">Araruama</strain>
    </source>
</reference>
<evidence type="ECO:0000313" key="2">
    <source>
        <dbReference type="EMBL" id="ETR72952.1"/>
    </source>
</evidence>
<dbReference type="PROSITE" id="PS51794">
    <property type="entry name" value="DAC"/>
    <property type="match status" value="1"/>
</dbReference>
<gene>
    <name evidence="2" type="ORF">OMM_01308</name>
</gene>
<comment type="caution">
    <text evidence="2">The sequence shown here is derived from an EMBL/GenBank/DDBJ whole genome shotgun (WGS) entry which is preliminary data.</text>
</comment>
<dbReference type="Gene3D" id="3.40.1700.10">
    <property type="entry name" value="DNA integrity scanning protein, DisA, N-terminal domain"/>
    <property type="match status" value="1"/>
</dbReference>
<name>A0A1V1PDF8_9BACT</name>
<evidence type="ECO:0000313" key="3">
    <source>
        <dbReference type="Proteomes" id="UP000189670"/>
    </source>
</evidence>
<dbReference type="Pfam" id="PF21750">
    <property type="entry name" value="DACNH"/>
    <property type="match status" value="1"/>
</dbReference>
<evidence type="ECO:0000259" key="1">
    <source>
        <dbReference type="PROSITE" id="PS51794"/>
    </source>
</evidence>
<dbReference type="InterPro" id="IPR048552">
    <property type="entry name" value="DACND"/>
</dbReference>
<dbReference type="Pfam" id="PF02457">
    <property type="entry name" value="DAC"/>
    <property type="match status" value="1"/>
</dbReference>
<organism evidence="2 3">
    <name type="scientific">Candidatus Magnetoglobus multicellularis str. Araruama</name>
    <dbReference type="NCBI Taxonomy" id="890399"/>
    <lineage>
        <taxon>Bacteria</taxon>
        <taxon>Pseudomonadati</taxon>
        <taxon>Thermodesulfobacteriota</taxon>
        <taxon>Desulfobacteria</taxon>
        <taxon>Desulfobacterales</taxon>
        <taxon>Desulfobacteraceae</taxon>
        <taxon>Candidatus Magnetoglobus</taxon>
    </lineage>
</organism>
<accession>A0A1V1PDF8</accession>
<dbReference type="InterPro" id="IPR003390">
    <property type="entry name" value="DNA_integrity_scan_DisA_N"/>
</dbReference>
<dbReference type="InterPro" id="IPR036888">
    <property type="entry name" value="DNA_integrity_DisA_N_sf"/>
</dbReference>